<dbReference type="EMBL" id="BAABKX010000018">
    <property type="protein sequence ID" value="GAA5059515.1"/>
    <property type="molecule type" value="Genomic_DNA"/>
</dbReference>
<feature type="transmembrane region" description="Helical" evidence="1">
    <location>
        <begin position="43"/>
        <end position="66"/>
    </location>
</feature>
<dbReference type="Pfam" id="PF07690">
    <property type="entry name" value="MFS_1"/>
    <property type="match status" value="1"/>
</dbReference>
<dbReference type="Proteomes" id="UP001501729">
    <property type="component" value="Unassembled WGS sequence"/>
</dbReference>
<dbReference type="GO" id="GO:0022857">
    <property type="term" value="F:transmembrane transporter activity"/>
    <property type="evidence" value="ECO:0007669"/>
    <property type="project" value="InterPro"/>
</dbReference>
<dbReference type="InterPro" id="IPR011701">
    <property type="entry name" value="MFS"/>
</dbReference>
<name>A0AAV3UN24_9EURY</name>
<gene>
    <name evidence="2" type="ORF">GCM10025751_43590</name>
</gene>
<feature type="transmembrane region" description="Helical" evidence="1">
    <location>
        <begin position="348"/>
        <end position="368"/>
    </location>
</feature>
<dbReference type="InterPro" id="IPR053160">
    <property type="entry name" value="MFS_DHA3_Transporter"/>
</dbReference>
<dbReference type="Gene3D" id="1.20.1250.20">
    <property type="entry name" value="MFS general substrate transporter like domains"/>
    <property type="match status" value="1"/>
</dbReference>
<evidence type="ECO:0000313" key="3">
    <source>
        <dbReference type="Proteomes" id="UP001501729"/>
    </source>
</evidence>
<feature type="transmembrane region" description="Helical" evidence="1">
    <location>
        <begin position="298"/>
        <end position="324"/>
    </location>
</feature>
<feature type="transmembrane region" description="Helical" evidence="1">
    <location>
        <begin position="380"/>
        <end position="402"/>
    </location>
</feature>
<dbReference type="InterPro" id="IPR036259">
    <property type="entry name" value="MFS_trans_sf"/>
</dbReference>
<proteinExistence type="predicted"/>
<sequence length="418" mass="45364">MGYTNWTCPSPVVLKYYLFQATMTFGFFWPVFTIFLLNRDLSYTQIGLLGSISAGFLVVGEIPSGYVGDYIGRRRSLLLGNILLALSVLGFVVAQTFAAFALLWILWALGIAFQSGSGDAWLYDALKDRLREEEYIRVRGRGGSVNQWVSAGTMLGAGFLYSADPRLPFVAGGLLLLCGVPVLLSLPASGRHANDGDDDGDGSDDTDHSDDRFTIMEAIPVIRQKLSEPPLRSFVLYTALFFAIINAADEFIQPIATRRLSLPQSRLGPLYTAFSVVAAIASYYAGAIEDYLSTRWAVLLISALVGIFFVIPIFFPLVAFPLFFVMKSANTVMKPIASGYVNEHTESIGRATVLSAVSMMYALVRFPLKPLSGVVADIRTPLVALAVLGSLFLVCGIVFYTLESPVGSVEKGTGVSSD</sequence>
<keyword evidence="3" id="KW-1185">Reference proteome</keyword>
<accession>A0AAV3UN24</accession>
<organism evidence="2 3">
    <name type="scientific">Haladaptatus pallidirubidus</name>
    <dbReference type="NCBI Taxonomy" id="1008152"/>
    <lineage>
        <taxon>Archaea</taxon>
        <taxon>Methanobacteriati</taxon>
        <taxon>Methanobacteriota</taxon>
        <taxon>Stenosarchaea group</taxon>
        <taxon>Halobacteria</taxon>
        <taxon>Halobacteriales</taxon>
        <taxon>Haladaptataceae</taxon>
        <taxon>Haladaptatus</taxon>
    </lineage>
</organism>
<dbReference type="PANTHER" id="PTHR23530">
    <property type="entry name" value="TRANSPORT PROTEIN-RELATED"/>
    <property type="match status" value="1"/>
</dbReference>
<feature type="transmembrane region" description="Helical" evidence="1">
    <location>
        <begin position="268"/>
        <end position="286"/>
    </location>
</feature>
<comment type="caution">
    <text evidence="2">The sequence shown here is derived from an EMBL/GenBank/DDBJ whole genome shotgun (WGS) entry which is preliminary data.</text>
</comment>
<dbReference type="AlphaFoldDB" id="A0AAV3UN24"/>
<dbReference type="SUPFAM" id="SSF103473">
    <property type="entry name" value="MFS general substrate transporter"/>
    <property type="match status" value="1"/>
</dbReference>
<keyword evidence="1" id="KW-1133">Transmembrane helix</keyword>
<reference evidence="2 3" key="1">
    <citation type="journal article" date="2019" name="Int. J. Syst. Evol. Microbiol.">
        <title>The Global Catalogue of Microorganisms (GCM) 10K type strain sequencing project: providing services to taxonomists for standard genome sequencing and annotation.</title>
        <authorList>
            <consortium name="The Broad Institute Genomics Platform"/>
            <consortium name="The Broad Institute Genome Sequencing Center for Infectious Disease"/>
            <person name="Wu L."/>
            <person name="Ma J."/>
        </authorList>
    </citation>
    <scope>NUCLEOTIDE SEQUENCE [LARGE SCALE GENOMIC DNA]</scope>
    <source>
        <strain evidence="2 3">JCM 17504</strain>
    </source>
</reference>
<feature type="transmembrane region" description="Helical" evidence="1">
    <location>
        <begin position="16"/>
        <end position="37"/>
    </location>
</feature>
<feature type="transmembrane region" description="Helical" evidence="1">
    <location>
        <begin position="78"/>
        <end position="98"/>
    </location>
</feature>
<keyword evidence="1" id="KW-0812">Transmembrane</keyword>
<dbReference type="GeneID" id="68613777"/>
<dbReference type="PANTHER" id="PTHR23530:SF1">
    <property type="entry name" value="PERMEASE, MAJOR FACILITATOR SUPERFAMILY-RELATED"/>
    <property type="match status" value="1"/>
</dbReference>
<evidence type="ECO:0000313" key="2">
    <source>
        <dbReference type="EMBL" id="GAA5059515.1"/>
    </source>
</evidence>
<protein>
    <submittedName>
        <fullName evidence="2">MFS transporter</fullName>
    </submittedName>
</protein>
<keyword evidence="1" id="KW-0472">Membrane</keyword>
<evidence type="ECO:0000256" key="1">
    <source>
        <dbReference type="SAM" id="Phobius"/>
    </source>
</evidence>
<feature type="transmembrane region" description="Helical" evidence="1">
    <location>
        <begin position="167"/>
        <end position="186"/>
    </location>
</feature>
<dbReference type="RefSeq" id="WP_227773573.1">
    <property type="nucleotide sequence ID" value="NZ_BAABKX010000018.1"/>
</dbReference>
<feature type="transmembrane region" description="Helical" evidence="1">
    <location>
        <begin position="231"/>
        <end position="248"/>
    </location>
</feature>